<name>A0A7J9D382_GOSGO</name>
<organism evidence="1 2">
    <name type="scientific">Gossypium gossypioides</name>
    <name type="common">Mexican cotton</name>
    <name type="synonym">Selera gossypioides</name>
    <dbReference type="NCBI Taxonomy" id="34282"/>
    <lineage>
        <taxon>Eukaryota</taxon>
        <taxon>Viridiplantae</taxon>
        <taxon>Streptophyta</taxon>
        <taxon>Embryophyta</taxon>
        <taxon>Tracheophyta</taxon>
        <taxon>Spermatophyta</taxon>
        <taxon>Magnoliopsida</taxon>
        <taxon>eudicotyledons</taxon>
        <taxon>Gunneridae</taxon>
        <taxon>Pentapetalae</taxon>
        <taxon>rosids</taxon>
        <taxon>malvids</taxon>
        <taxon>Malvales</taxon>
        <taxon>Malvaceae</taxon>
        <taxon>Malvoideae</taxon>
        <taxon>Gossypium</taxon>
    </lineage>
</organism>
<accession>A0A7J9D382</accession>
<evidence type="ECO:0000313" key="2">
    <source>
        <dbReference type="Proteomes" id="UP000593579"/>
    </source>
</evidence>
<dbReference type="AlphaFoldDB" id="A0A7J9D382"/>
<proteinExistence type="predicted"/>
<comment type="caution">
    <text evidence="1">The sequence shown here is derived from an EMBL/GenBank/DDBJ whole genome shotgun (WGS) entry which is preliminary data.</text>
</comment>
<gene>
    <name evidence="1" type="ORF">Gogos_022118</name>
</gene>
<protein>
    <submittedName>
        <fullName evidence="1">Uncharacterized protein</fullName>
    </submittedName>
</protein>
<keyword evidence="2" id="KW-1185">Reference proteome</keyword>
<dbReference type="EMBL" id="JABEZY010268189">
    <property type="protein sequence ID" value="MBA0755203.1"/>
    <property type="molecule type" value="Genomic_DNA"/>
</dbReference>
<reference evidence="1 2" key="1">
    <citation type="journal article" date="2019" name="Genome Biol. Evol.">
        <title>Insights into the evolution of the New World diploid cottons (Gossypium, subgenus Houzingenia) based on genome sequencing.</title>
        <authorList>
            <person name="Grover C.E."/>
            <person name="Arick M.A. 2nd"/>
            <person name="Thrash A."/>
            <person name="Conover J.L."/>
            <person name="Sanders W.S."/>
            <person name="Peterson D.G."/>
            <person name="Frelichowski J.E."/>
            <person name="Scheffler J.A."/>
            <person name="Scheffler B.E."/>
            <person name="Wendel J.F."/>
        </authorList>
    </citation>
    <scope>NUCLEOTIDE SEQUENCE [LARGE SCALE GENOMIC DNA]</scope>
    <source>
        <strain evidence="1">5</strain>
        <tissue evidence="1">Leaf</tissue>
    </source>
</reference>
<dbReference type="Proteomes" id="UP000593579">
    <property type="component" value="Unassembled WGS sequence"/>
</dbReference>
<evidence type="ECO:0000313" key="1">
    <source>
        <dbReference type="EMBL" id="MBA0755203.1"/>
    </source>
</evidence>
<sequence>MLIPSAAVIGLHHSSASCSD</sequence>